<organism evidence="8 9">
    <name type="scientific">Salipaludibacillus keqinensis</name>
    <dbReference type="NCBI Taxonomy" id="2045207"/>
    <lineage>
        <taxon>Bacteria</taxon>
        <taxon>Bacillati</taxon>
        <taxon>Bacillota</taxon>
        <taxon>Bacilli</taxon>
        <taxon>Bacillales</taxon>
        <taxon>Bacillaceae</taxon>
    </lineage>
</organism>
<feature type="domain" description="4Fe-4S ferredoxin-type" evidence="7">
    <location>
        <begin position="256"/>
        <end position="284"/>
    </location>
</feature>
<keyword evidence="3" id="KW-0004">4Fe-4S</keyword>
<comment type="cofactor">
    <cofactor evidence="1">
        <name>[4Fe-4S] cluster</name>
        <dbReference type="ChEBI" id="CHEBI:49883"/>
    </cofactor>
</comment>
<comment type="caution">
    <text evidence="8">The sequence shown here is derived from an EMBL/GenBank/DDBJ whole genome shotgun (WGS) entry which is preliminary data.</text>
</comment>
<feature type="domain" description="4Fe-4S ferredoxin-type" evidence="7">
    <location>
        <begin position="50"/>
        <end position="79"/>
    </location>
</feature>
<dbReference type="InterPro" id="IPR017900">
    <property type="entry name" value="4Fe4S_Fe_S_CS"/>
</dbReference>
<keyword evidence="9" id="KW-1185">Reference proteome</keyword>
<evidence type="ECO:0000256" key="1">
    <source>
        <dbReference type="ARBA" id="ARBA00001966"/>
    </source>
</evidence>
<evidence type="ECO:0000256" key="2">
    <source>
        <dbReference type="ARBA" id="ARBA00003532"/>
    </source>
</evidence>
<evidence type="ECO:0000313" key="8">
    <source>
        <dbReference type="EMBL" id="PYZ92366.1"/>
    </source>
</evidence>
<dbReference type="InterPro" id="IPR050157">
    <property type="entry name" value="PSI_iron-sulfur_center"/>
</dbReference>
<evidence type="ECO:0000259" key="7">
    <source>
        <dbReference type="PROSITE" id="PS51379"/>
    </source>
</evidence>
<dbReference type="PANTHER" id="PTHR24960:SF79">
    <property type="entry name" value="PHOTOSYSTEM I IRON-SULFUR CENTER"/>
    <property type="match status" value="1"/>
</dbReference>
<dbReference type="SUPFAM" id="SSF54862">
    <property type="entry name" value="4Fe-4S ferredoxins"/>
    <property type="match status" value="1"/>
</dbReference>
<dbReference type="GO" id="GO:0051539">
    <property type="term" value="F:4 iron, 4 sulfur cluster binding"/>
    <property type="evidence" value="ECO:0007669"/>
    <property type="project" value="UniProtKB-KW"/>
</dbReference>
<reference evidence="8 9" key="1">
    <citation type="submission" date="2017-10" db="EMBL/GenBank/DDBJ databases">
        <title>Bacillus sp. nov., a halophilic bacterium isolated from a Keqin Lake.</title>
        <authorList>
            <person name="Wang H."/>
        </authorList>
    </citation>
    <scope>NUCLEOTIDE SEQUENCE [LARGE SCALE GENOMIC DNA]</scope>
    <source>
        <strain evidence="8 9">KQ-12</strain>
    </source>
</reference>
<comment type="function">
    <text evidence="2">Ferredoxins are iron-sulfur proteins that transfer electrons in a wide variety of metabolic reactions.</text>
</comment>
<dbReference type="PROSITE" id="PS00198">
    <property type="entry name" value="4FE4S_FER_1"/>
    <property type="match status" value="2"/>
</dbReference>
<keyword evidence="4" id="KW-0479">Metal-binding</keyword>
<keyword evidence="5" id="KW-0408">Iron</keyword>
<evidence type="ECO:0000256" key="4">
    <source>
        <dbReference type="ARBA" id="ARBA00022723"/>
    </source>
</evidence>
<dbReference type="GO" id="GO:0046872">
    <property type="term" value="F:metal ion binding"/>
    <property type="evidence" value="ECO:0007669"/>
    <property type="project" value="UniProtKB-KW"/>
</dbReference>
<accession>A0A323TCH8</accession>
<evidence type="ECO:0000256" key="5">
    <source>
        <dbReference type="ARBA" id="ARBA00023004"/>
    </source>
</evidence>
<sequence length="366" mass="42447">MWQRLFYRRVKERSSIRFNEKSCLRERYKNSTCDKCVAVCPNEAFSIVDNKIKLEEDRCHNCHLCVHSCPTEALYYESEMISKYETRIAQKESVTFTCQRQASSEGNDVALPCLQALTPEYFMISELYDKTSEVFCDGDICKTCEMKWDPLEGLVWLKDWNEQLKGERRITVSSDENMKIGKKRTYNRRELFKMTSEETKSQIGDFVLGSYEEIASFKDKINHTQKRKYLLGFLRANEQYLNQGDLGVLPQKLQATKIEVDNKCTICQKCSSICPTGALKVVEGEEAASLQFYTDQCIDCDICEAACKHVYKKPVRRLSDLLESHVLQIINQDTCPKCGFKKNVNHPSCEDCEVKEEKKRSLLSDW</sequence>
<keyword evidence="6" id="KW-0411">Iron-sulfur</keyword>
<dbReference type="PANTHER" id="PTHR24960">
    <property type="entry name" value="PHOTOSYSTEM I IRON-SULFUR CENTER-RELATED"/>
    <property type="match status" value="1"/>
</dbReference>
<dbReference type="RefSeq" id="WP_110610948.1">
    <property type="nucleotide sequence ID" value="NZ_PDOD01000004.1"/>
</dbReference>
<dbReference type="Gene3D" id="3.30.70.20">
    <property type="match status" value="2"/>
</dbReference>
<dbReference type="Pfam" id="PF12838">
    <property type="entry name" value="Fer4_7"/>
    <property type="match status" value="1"/>
</dbReference>
<dbReference type="InterPro" id="IPR017896">
    <property type="entry name" value="4Fe4S_Fe-S-bd"/>
</dbReference>
<dbReference type="PROSITE" id="PS51379">
    <property type="entry name" value="4FE4S_FER_2"/>
    <property type="match status" value="2"/>
</dbReference>
<protein>
    <recommendedName>
        <fullName evidence="7">4Fe-4S ferredoxin-type domain-containing protein</fullName>
    </recommendedName>
</protein>
<dbReference type="EMBL" id="PDOD01000004">
    <property type="protein sequence ID" value="PYZ92366.1"/>
    <property type="molecule type" value="Genomic_DNA"/>
</dbReference>
<gene>
    <name evidence="8" type="ORF">CR194_16170</name>
</gene>
<evidence type="ECO:0000256" key="6">
    <source>
        <dbReference type="ARBA" id="ARBA00023014"/>
    </source>
</evidence>
<dbReference type="OrthoDB" id="9672at2"/>
<dbReference type="AlphaFoldDB" id="A0A323TCH8"/>
<dbReference type="Proteomes" id="UP000248214">
    <property type="component" value="Unassembled WGS sequence"/>
</dbReference>
<evidence type="ECO:0000256" key="3">
    <source>
        <dbReference type="ARBA" id="ARBA00022485"/>
    </source>
</evidence>
<proteinExistence type="predicted"/>
<evidence type="ECO:0000313" key="9">
    <source>
        <dbReference type="Proteomes" id="UP000248214"/>
    </source>
</evidence>
<name>A0A323TCH8_9BACI</name>